<accession>A0ABU6YHG9</accession>
<comment type="caution">
    <text evidence="2">The sequence shown here is derived from an EMBL/GenBank/DDBJ whole genome shotgun (WGS) entry which is preliminary data.</text>
</comment>
<feature type="domain" description="PORR" evidence="1">
    <location>
        <begin position="32"/>
        <end position="364"/>
    </location>
</feature>
<keyword evidence="3" id="KW-1185">Reference proteome</keyword>
<dbReference type="EMBL" id="JASCZI010241968">
    <property type="protein sequence ID" value="MED6208739.1"/>
    <property type="molecule type" value="Genomic_DNA"/>
</dbReference>
<dbReference type="Pfam" id="PF11955">
    <property type="entry name" value="PORR"/>
    <property type="match status" value="1"/>
</dbReference>
<gene>
    <name evidence="2" type="ORF">PIB30_048110</name>
</gene>
<dbReference type="PANTHER" id="PTHR31476">
    <property type="entry name" value="PROTEIN WHAT'S THIS FACTOR 1 HOMOLOG, CHLOROPLASTIC"/>
    <property type="match status" value="1"/>
</dbReference>
<name>A0ABU6YHG9_9FABA</name>
<protein>
    <recommendedName>
        <fullName evidence="1">PORR domain-containing protein</fullName>
    </recommendedName>
</protein>
<evidence type="ECO:0000313" key="3">
    <source>
        <dbReference type="Proteomes" id="UP001341840"/>
    </source>
</evidence>
<organism evidence="2 3">
    <name type="scientific">Stylosanthes scabra</name>
    <dbReference type="NCBI Taxonomy" id="79078"/>
    <lineage>
        <taxon>Eukaryota</taxon>
        <taxon>Viridiplantae</taxon>
        <taxon>Streptophyta</taxon>
        <taxon>Embryophyta</taxon>
        <taxon>Tracheophyta</taxon>
        <taxon>Spermatophyta</taxon>
        <taxon>Magnoliopsida</taxon>
        <taxon>eudicotyledons</taxon>
        <taxon>Gunneridae</taxon>
        <taxon>Pentapetalae</taxon>
        <taxon>rosids</taxon>
        <taxon>fabids</taxon>
        <taxon>Fabales</taxon>
        <taxon>Fabaceae</taxon>
        <taxon>Papilionoideae</taxon>
        <taxon>50 kb inversion clade</taxon>
        <taxon>dalbergioids sensu lato</taxon>
        <taxon>Dalbergieae</taxon>
        <taxon>Pterocarpus clade</taxon>
        <taxon>Stylosanthes</taxon>
    </lineage>
</organism>
<sequence>MRGTARNHGLLQKGYIYQQRCGLAKKIRVKRVRDHKLNSVVRGQRELKKAWILFSIIGSSSESCVPLKCLNLHRTQLDIHPADHHPPKLSEYMTSYPDVFVESSFLDSKGRPRPGFGLTPQALKLYHKQAEILEKNQLELRDRLCRLLMLTRTKDRILPLETIDQLQWDLGLPYDYLNCFVPNHPDRFSLVRLPDGRDGLKLLFWDDKLAVSELMKNASLQQDKEDIKNDGSLAFPVSGFGMKKCMEWLEEWQKLPYTSPYTNASNSDRHTNEKRVVGILHELLHLTLHKQTEVENLSNLCKPFMLHQNLTKVFERHLGIFYLSYNYYEKPTVVLREGYNGRELKQKHPLVRIRQKLANLLKERLDNDENLYNSEEFGYDSDGFPIDIDKLF</sequence>
<proteinExistence type="predicted"/>
<dbReference type="PANTHER" id="PTHR31476:SF6">
    <property type="entry name" value="EMB|CAB68190.1"/>
    <property type="match status" value="1"/>
</dbReference>
<evidence type="ECO:0000313" key="2">
    <source>
        <dbReference type="EMBL" id="MED6208739.1"/>
    </source>
</evidence>
<evidence type="ECO:0000259" key="1">
    <source>
        <dbReference type="Pfam" id="PF11955"/>
    </source>
</evidence>
<reference evidence="2 3" key="1">
    <citation type="journal article" date="2023" name="Plants (Basel)">
        <title>Bridging the Gap: Combining Genomics and Transcriptomics Approaches to Understand Stylosanthes scabra, an Orphan Legume from the Brazilian Caatinga.</title>
        <authorList>
            <person name="Ferreira-Neto J.R.C."/>
            <person name="da Silva M.D."/>
            <person name="Binneck E."/>
            <person name="de Melo N.F."/>
            <person name="da Silva R.H."/>
            <person name="de Melo A.L.T.M."/>
            <person name="Pandolfi V."/>
            <person name="Bustamante F.O."/>
            <person name="Brasileiro-Vidal A.C."/>
            <person name="Benko-Iseppon A.M."/>
        </authorList>
    </citation>
    <scope>NUCLEOTIDE SEQUENCE [LARGE SCALE GENOMIC DNA]</scope>
    <source>
        <tissue evidence="2">Leaves</tissue>
    </source>
</reference>
<dbReference type="Proteomes" id="UP001341840">
    <property type="component" value="Unassembled WGS sequence"/>
</dbReference>
<dbReference type="InterPro" id="IPR045040">
    <property type="entry name" value="PORR_fam"/>
</dbReference>
<dbReference type="InterPro" id="IPR021099">
    <property type="entry name" value="PORR_domain"/>
</dbReference>